<dbReference type="Proteomes" id="UP000762676">
    <property type="component" value="Unassembled WGS sequence"/>
</dbReference>
<dbReference type="AlphaFoldDB" id="A0AAV4H8T4"/>
<evidence type="ECO:0000256" key="1">
    <source>
        <dbReference type="SAM" id="MobiDB-lite"/>
    </source>
</evidence>
<sequence length="164" mass="18563">MTASHKADCPAEESSYPSQPANQPARQAETRDKPVAVNKRTLLFHPRQFEEPAHLPFTACIIFASVKNFEVLFFARRSEAHTHTNQHYRVTNTYTQQTASRTREPGVPRHNKVKCMALTGNPDRVPGSEDVGADTEDVTLRWCKRSLLKVYRVGFTKTHISVPC</sequence>
<reference evidence="2 3" key="1">
    <citation type="journal article" date="2021" name="Elife">
        <title>Chloroplast acquisition without the gene transfer in kleptoplastic sea slugs, Plakobranchus ocellatus.</title>
        <authorList>
            <person name="Maeda T."/>
            <person name="Takahashi S."/>
            <person name="Yoshida T."/>
            <person name="Shimamura S."/>
            <person name="Takaki Y."/>
            <person name="Nagai Y."/>
            <person name="Toyoda A."/>
            <person name="Suzuki Y."/>
            <person name="Arimoto A."/>
            <person name="Ishii H."/>
            <person name="Satoh N."/>
            <person name="Nishiyama T."/>
            <person name="Hasebe M."/>
            <person name="Maruyama T."/>
            <person name="Minagawa J."/>
            <person name="Obokata J."/>
            <person name="Shigenobu S."/>
        </authorList>
    </citation>
    <scope>NUCLEOTIDE SEQUENCE [LARGE SCALE GENOMIC DNA]</scope>
</reference>
<dbReference type="EMBL" id="BMAT01012562">
    <property type="protein sequence ID" value="GFR94617.1"/>
    <property type="molecule type" value="Genomic_DNA"/>
</dbReference>
<evidence type="ECO:0000313" key="2">
    <source>
        <dbReference type="EMBL" id="GFR94617.1"/>
    </source>
</evidence>
<comment type="caution">
    <text evidence="2">The sequence shown here is derived from an EMBL/GenBank/DDBJ whole genome shotgun (WGS) entry which is preliminary data.</text>
</comment>
<feature type="region of interest" description="Disordered" evidence="1">
    <location>
        <begin position="1"/>
        <end position="32"/>
    </location>
</feature>
<gene>
    <name evidence="2" type="ORF">ElyMa_006253800</name>
</gene>
<feature type="compositionally biased region" description="Polar residues" evidence="1">
    <location>
        <begin position="15"/>
        <end position="25"/>
    </location>
</feature>
<proteinExistence type="predicted"/>
<evidence type="ECO:0000313" key="3">
    <source>
        <dbReference type="Proteomes" id="UP000762676"/>
    </source>
</evidence>
<keyword evidence="3" id="KW-1185">Reference proteome</keyword>
<protein>
    <submittedName>
        <fullName evidence="2">Uncharacterized protein</fullName>
    </submittedName>
</protein>
<accession>A0AAV4H8T4</accession>
<name>A0AAV4H8T4_9GAST</name>
<organism evidence="2 3">
    <name type="scientific">Elysia marginata</name>
    <dbReference type="NCBI Taxonomy" id="1093978"/>
    <lineage>
        <taxon>Eukaryota</taxon>
        <taxon>Metazoa</taxon>
        <taxon>Spiralia</taxon>
        <taxon>Lophotrochozoa</taxon>
        <taxon>Mollusca</taxon>
        <taxon>Gastropoda</taxon>
        <taxon>Heterobranchia</taxon>
        <taxon>Euthyneura</taxon>
        <taxon>Panpulmonata</taxon>
        <taxon>Sacoglossa</taxon>
        <taxon>Placobranchoidea</taxon>
        <taxon>Plakobranchidae</taxon>
        <taxon>Elysia</taxon>
    </lineage>
</organism>